<gene>
    <name evidence="2" type="ORF">L207DRAFT_642337</name>
</gene>
<name>A0A2J6QTI7_HYAVF</name>
<protein>
    <recommendedName>
        <fullName evidence="4">Fungal N-terminal domain-containing protein</fullName>
    </recommendedName>
</protein>
<reference evidence="2 3" key="1">
    <citation type="submission" date="2016-04" db="EMBL/GenBank/DDBJ databases">
        <title>A degradative enzymes factory behind the ericoid mycorrhizal symbiosis.</title>
        <authorList>
            <consortium name="DOE Joint Genome Institute"/>
            <person name="Martino E."/>
            <person name="Morin E."/>
            <person name="Grelet G."/>
            <person name="Kuo A."/>
            <person name="Kohler A."/>
            <person name="Daghino S."/>
            <person name="Barry K."/>
            <person name="Choi C."/>
            <person name="Cichocki N."/>
            <person name="Clum A."/>
            <person name="Copeland A."/>
            <person name="Hainaut M."/>
            <person name="Haridas S."/>
            <person name="Labutti K."/>
            <person name="Lindquist E."/>
            <person name="Lipzen A."/>
            <person name="Khouja H.-R."/>
            <person name="Murat C."/>
            <person name="Ohm R."/>
            <person name="Olson A."/>
            <person name="Spatafora J."/>
            <person name="Veneault-Fourrey C."/>
            <person name="Henrissat B."/>
            <person name="Grigoriev I."/>
            <person name="Martin F."/>
            <person name="Perotto S."/>
        </authorList>
    </citation>
    <scope>NUCLEOTIDE SEQUENCE [LARGE SCALE GENOMIC DNA]</scope>
    <source>
        <strain evidence="2 3">F</strain>
    </source>
</reference>
<evidence type="ECO:0000313" key="2">
    <source>
        <dbReference type="EMBL" id="PMD29579.1"/>
    </source>
</evidence>
<sequence>MEGLAAASGVIAVVSLAGQVLEGCSYLRDIFDSAVAAPREIRLLALELSIIEDLVRATPDVDQHQEELDFCQERLLKLQEVVEKYGELDGASRHKKWGKRLAMAMSAKKIDKHLVSLREAKGHLQHIQNLSAHNGNMLKHHELLESIQRLSTSHSEATRIVSRTEGRIQDIGGITNQTQLTLRELANRFILRDNATHMSQLTLADRQTQHRETNMESAPADSQNICSSARTSTDSEDCALVNGKCLKSRSPIEQRILELSGHEQTNPADHDSNSNRPSVEKISKYATELGEVIMRTVSTMYLSMEPMDLLDLPSSFHAGLNESAHFPVTITTTEILLIPHRWAHTRGATLLCQRLSGQVMDISEMSLEMRDFKSHRASKNNRTKLRKAPLDKARMRDPQSPLTAQGRTGSSLLLYTAFRMAFLATQTQSKQQGRPHTQLISRKPISRDSFDDEINDAIDSVYLWINSGLDSDFYRQAFPGDVAETTEQCEVILRTGMQSMAGIQRVRLEYASKLVLEIVSRSNEVNPSEGLDLGLIHEKYYMYYWRYIGQISTPISERALESLISNILGWNSVGEWVSAAFPPEREDSFPPNSGCLELFVVHLPIAGPYPNSKLFGCPFSLFEPFATAWRVRVNSLYFEQADHFDQAIATSIHDSGVLLTTMIDIKDIYEITVNLSFYLRYGLVFARVYPKIVLSEIQDEASHS</sequence>
<dbReference type="Proteomes" id="UP000235786">
    <property type="component" value="Unassembled WGS sequence"/>
</dbReference>
<accession>A0A2J6QTI7</accession>
<evidence type="ECO:0008006" key="4">
    <source>
        <dbReference type="Google" id="ProtNLM"/>
    </source>
</evidence>
<feature type="compositionally biased region" description="Basic residues" evidence="1">
    <location>
        <begin position="375"/>
        <end position="387"/>
    </location>
</feature>
<dbReference type="AlphaFoldDB" id="A0A2J6QTI7"/>
<organism evidence="2 3">
    <name type="scientific">Hyaloscypha variabilis (strain UAMH 11265 / GT02V1 / F)</name>
    <name type="common">Meliniomyces variabilis</name>
    <dbReference type="NCBI Taxonomy" id="1149755"/>
    <lineage>
        <taxon>Eukaryota</taxon>
        <taxon>Fungi</taxon>
        <taxon>Dikarya</taxon>
        <taxon>Ascomycota</taxon>
        <taxon>Pezizomycotina</taxon>
        <taxon>Leotiomycetes</taxon>
        <taxon>Helotiales</taxon>
        <taxon>Hyaloscyphaceae</taxon>
        <taxon>Hyaloscypha</taxon>
        <taxon>Hyaloscypha variabilis</taxon>
    </lineage>
</organism>
<feature type="compositionally biased region" description="Basic and acidic residues" evidence="1">
    <location>
        <begin position="388"/>
        <end position="397"/>
    </location>
</feature>
<dbReference type="EMBL" id="KZ613973">
    <property type="protein sequence ID" value="PMD29579.1"/>
    <property type="molecule type" value="Genomic_DNA"/>
</dbReference>
<keyword evidence="3" id="KW-1185">Reference proteome</keyword>
<dbReference type="OrthoDB" id="3549024at2759"/>
<proteinExistence type="predicted"/>
<feature type="region of interest" description="Disordered" evidence="1">
    <location>
        <begin position="374"/>
        <end position="406"/>
    </location>
</feature>
<evidence type="ECO:0000256" key="1">
    <source>
        <dbReference type="SAM" id="MobiDB-lite"/>
    </source>
</evidence>
<evidence type="ECO:0000313" key="3">
    <source>
        <dbReference type="Proteomes" id="UP000235786"/>
    </source>
</evidence>